<evidence type="ECO:0000256" key="4">
    <source>
        <dbReference type="ARBA" id="ARBA00022771"/>
    </source>
</evidence>
<dbReference type="InterPro" id="IPR020588">
    <property type="entry name" value="RecA_ATP-bd"/>
</dbReference>
<dbReference type="GO" id="GO:0140664">
    <property type="term" value="F:ATP-dependent DNA damage sensor activity"/>
    <property type="evidence" value="ECO:0007669"/>
    <property type="project" value="InterPro"/>
</dbReference>
<reference evidence="15 16" key="1">
    <citation type="submission" date="2016-10" db="EMBL/GenBank/DDBJ databases">
        <authorList>
            <person name="de Groot N.N."/>
        </authorList>
    </citation>
    <scope>NUCLEOTIDE SEQUENCE [LARGE SCALE GENOMIC DNA]</scope>
    <source>
        <strain evidence="15 16">DSM 8423</strain>
    </source>
</reference>
<dbReference type="Pfam" id="PF13481">
    <property type="entry name" value="AAA_25"/>
    <property type="match status" value="1"/>
</dbReference>
<evidence type="ECO:0000256" key="9">
    <source>
        <dbReference type="ARBA" id="ARBA00023125"/>
    </source>
</evidence>
<dbReference type="OrthoDB" id="9803906at2"/>
<dbReference type="GO" id="GO:0008270">
    <property type="term" value="F:zinc ion binding"/>
    <property type="evidence" value="ECO:0007669"/>
    <property type="project" value="UniProtKB-KW"/>
</dbReference>
<keyword evidence="10 11" id="KW-0234">DNA repair</keyword>
<sequence>MKKSKTSFFCRNCGYESPKWMGKCPACNEWNAFIEEEASGLPGDSRYAALQSNEIPLSIDAIEADEKERIETKVLELDRVLGGGIVEGSAILVGGDPGIGKSTLLLQMLQKLAEQGRNVLYVSGEESARQIKLRGLRIGAGSKNLLILVETALDNILQHLQKVSPDVAVIDSVQTVYSSSLGSAPGSVGQVRETAGRLILFAKKTGISIFLVGHVTKDGAIAGPKVLEHMVDTVLYFEGDSGHAYRIVRGIKNRFGPSNEIGVFEMRDSGLTEVGNPSAFFLSDRPDSASGSAVVPSMEGTRPILVEIQALVSPSTLGMPRRTSIGVDSNRVSLLVAVLDRICGLHLGSHDIFLNVAGGIRVDEPAVDLGIVAAMASSFLNRPIFPGTVVFGEVGLTGEVRGIAQMLLRIREATRMGFTRCILPRALSQEISDSSGMELCRVGNLGELLENLF</sequence>
<dbReference type="Pfam" id="PF13541">
    <property type="entry name" value="ChlI"/>
    <property type="match status" value="1"/>
</dbReference>
<keyword evidence="7 11" id="KW-0067">ATP-binding</keyword>
<dbReference type="Gene3D" id="3.40.50.300">
    <property type="entry name" value="P-loop containing nucleotide triphosphate hydrolases"/>
    <property type="match status" value="1"/>
</dbReference>
<comment type="function">
    <text evidence="13">DNA-dependent ATPase involved in processing of recombination intermediates, plays a role in repairing DNA breaks. Stimulates the branch migration of RecA-mediated strand transfer reactions, allowing the 3' invading strand to extend heteroduplex DNA faster. Binds ssDNA in the presence of ADP but not other nucleotides, has ATPase activity that is stimulated by ssDNA and various branched DNA structures, but inhibited by SSB. Does not have RecA's homology-searching function.</text>
</comment>
<dbReference type="GO" id="GO:0016787">
    <property type="term" value="F:hydrolase activity"/>
    <property type="evidence" value="ECO:0007669"/>
    <property type="project" value="UniProtKB-KW"/>
</dbReference>
<dbReference type="PROSITE" id="PS50162">
    <property type="entry name" value="RECA_2"/>
    <property type="match status" value="1"/>
</dbReference>
<dbReference type="PANTHER" id="PTHR32472">
    <property type="entry name" value="DNA REPAIR PROTEIN RADA"/>
    <property type="match status" value="1"/>
</dbReference>
<comment type="similarity">
    <text evidence="11 13">Belongs to the RecA family. RadA subfamily.</text>
</comment>
<protein>
    <recommendedName>
        <fullName evidence="11 12">DNA repair protein RadA</fullName>
    </recommendedName>
</protein>
<dbReference type="Pfam" id="PF18073">
    <property type="entry name" value="Zn_ribbon_LapB"/>
    <property type="match status" value="1"/>
</dbReference>
<dbReference type="FunFam" id="3.40.50.300:FF:000050">
    <property type="entry name" value="DNA repair protein RadA"/>
    <property type="match status" value="1"/>
</dbReference>
<evidence type="ECO:0000256" key="2">
    <source>
        <dbReference type="ARBA" id="ARBA00022741"/>
    </source>
</evidence>
<keyword evidence="8 11" id="KW-0346">Stress response</keyword>
<dbReference type="PANTHER" id="PTHR32472:SF10">
    <property type="entry name" value="DNA REPAIR PROTEIN RADA-LIKE PROTEIN"/>
    <property type="match status" value="1"/>
</dbReference>
<dbReference type="InterPro" id="IPR014721">
    <property type="entry name" value="Ribsml_uS5_D2-typ_fold_subgr"/>
</dbReference>
<dbReference type="GO" id="GO:0005524">
    <property type="term" value="F:ATP binding"/>
    <property type="evidence" value="ECO:0007669"/>
    <property type="project" value="UniProtKB-UniRule"/>
</dbReference>
<dbReference type="AlphaFoldDB" id="A0A1H7WZ22"/>
<evidence type="ECO:0000256" key="7">
    <source>
        <dbReference type="ARBA" id="ARBA00022840"/>
    </source>
</evidence>
<evidence type="ECO:0000256" key="5">
    <source>
        <dbReference type="ARBA" id="ARBA00022801"/>
    </source>
</evidence>
<evidence type="ECO:0000256" key="10">
    <source>
        <dbReference type="ARBA" id="ARBA00023204"/>
    </source>
</evidence>
<dbReference type="NCBIfam" id="TIGR00416">
    <property type="entry name" value="sms"/>
    <property type="match status" value="1"/>
</dbReference>
<keyword evidence="16" id="KW-1185">Reference proteome</keyword>
<feature type="region of interest" description="Lon-protease-like" evidence="11">
    <location>
        <begin position="351"/>
        <end position="453"/>
    </location>
</feature>
<evidence type="ECO:0000256" key="13">
    <source>
        <dbReference type="RuleBase" id="RU003555"/>
    </source>
</evidence>
<dbReference type="STRING" id="43775.SAMN04489760_108117"/>
<dbReference type="Gene3D" id="3.30.230.10">
    <property type="match status" value="1"/>
</dbReference>
<dbReference type="HAMAP" id="MF_01498">
    <property type="entry name" value="RadA_bact"/>
    <property type="match status" value="1"/>
</dbReference>
<comment type="function">
    <text evidence="11">Plays a role in repairing double-strand DNA breaks, probably involving stabilizing or processing branched DNA or blocked replication forks.</text>
</comment>
<name>A0A1H7WZ22_9BACT</name>
<dbReference type="GO" id="GO:0005829">
    <property type="term" value="C:cytosol"/>
    <property type="evidence" value="ECO:0007669"/>
    <property type="project" value="TreeGrafter"/>
</dbReference>
<dbReference type="InterPro" id="IPR004504">
    <property type="entry name" value="DNA_repair_RadA"/>
</dbReference>
<evidence type="ECO:0000313" key="16">
    <source>
        <dbReference type="Proteomes" id="UP000198744"/>
    </source>
</evidence>
<dbReference type="CDD" id="cd01121">
    <property type="entry name" value="RadA_SMS_N"/>
    <property type="match status" value="1"/>
</dbReference>
<feature type="binding site" evidence="11">
    <location>
        <begin position="95"/>
        <end position="102"/>
    </location>
    <ligand>
        <name>ATP</name>
        <dbReference type="ChEBI" id="CHEBI:30616"/>
    </ligand>
</feature>
<dbReference type="SUPFAM" id="SSF54211">
    <property type="entry name" value="Ribosomal protein S5 domain 2-like"/>
    <property type="match status" value="1"/>
</dbReference>
<dbReference type="PRINTS" id="PR01874">
    <property type="entry name" value="DNAREPAIRADA"/>
</dbReference>
<keyword evidence="5" id="KW-0378">Hydrolase</keyword>
<organism evidence="15 16">
    <name type="scientific">Syntrophus gentianae</name>
    <dbReference type="NCBI Taxonomy" id="43775"/>
    <lineage>
        <taxon>Bacteria</taxon>
        <taxon>Pseudomonadati</taxon>
        <taxon>Thermodesulfobacteriota</taxon>
        <taxon>Syntrophia</taxon>
        <taxon>Syntrophales</taxon>
        <taxon>Syntrophaceae</taxon>
        <taxon>Syntrophus</taxon>
    </lineage>
</organism>
<gene>
    <name evidence="11" type="primary">radA</name>
    <name evidence="15" type="ORF">SAMN04489760_108117</name>
</gene>
<keyword evidence="4 13" id="KW-0863">Zinc-finger</keyword>
<dbReference type="RefSeq" id="WP_093883116.1">
    <property type="nucleotide sequence ID" value="NZ_FOBS01000008.1"/>
</dbReference>
<keyword evidence="6 13" id="KW-0862">Zinc</keyword>
<keyword evidence="9 11" id="KW-0238">DNA-binding</keyword>
<feature type="short sequence motif" description="RadA KNRFG motif" evidence="11">
    <location>
        <begin position="252"/>
        <end position="256"/>
    </location>
</feature>
<keyword evidence="3 11" id="KW-0227">DNA damage</keyword>
<proteinExistence type="inferred from homology"/>
<dbReference type="InterPro" id="IPR003593">
    <property type="entry name" value="AAA+_ATPase"/>
</dbReference>
<keyword evidence="1 11" id="KW-0479">Metal-binding</keyword>
<evidence type="ECO:0000256" key="6">
    <source>
        <dbReference type="ARBA" id="ARBA00022833"/>
    </source>
</evidence>
<evidence type="ECO:0000256" key="1">
    <source>
        <dbReference type="ARBA" id="ARBA00022723"/>
    </source>
</evidence>
<dbReference type="InterPro" id="IPR020568">
    <property type="entry name" value="Ribosomal_Su5_D2-typ_SF"/>
</dbReference>
<keyword evidence="2 11" id="KW-0547">Nucleotide-binding</keyword>
<dbReference type="SUPFAM" id="SSF52540">
    <property type="entry name" value="P-loop containing nucleoside triphosphate hydrolases"/>
    <property type="match status" value="1"/>
</dbReference>
<dbReference type="Proteomes" id="UP000198744">
    <property type="component" value="Unassembled WGS sequence"/>
</dbReference>
<evidence type="ECO:0000256" key="8">
    <source>
        <dbReference type="ARBA" id="ARBA00023016"/>
    </source>
</evidence>
<evidence type="ECO:0000313" key="15">
    <source>
        <dbReference type="EMBL" id="SEM26783.1"/>
    </source>
</evidence>
<dbReference type="EMBL" id="FOBS01000008">
    <property type="protein sequence ID" value="SEM26783.1"/>
    <property type="molecule type" value="Genomic_DNA"/>
</dbReference>
<dbReference type="InterPro" id="IPR041166">
    <property type="entry name" value="Rubredoxin_2"/>
</dbReference>
<accession>A0A1H7WZ22</accession>
<dbReference type="GO" id="GO:0003684">
    <property type="term" value="F:damaged DNA binding"/>
    <property type="evidence" value="ECO:0007669"/>
    <property type="project" value="InterPro"/>
</dbReference>
<dbReference type="SMART" id="SM00382">
    <property type="entry name" value="AAA"/>
    <property type="match status" value="1"/>
</dbReference>
<evidence type="ECO:0000256" key="3">
    <source>
        <dbReference type="ARBA" id="ARBA00022763"/>
    </source>
</evidence>
<evidence type="ECO:0000259" key="14">
    <source>
        <dbReference type="PROSITE" id="PS50162"/>
    </source>
</evidence>
<comment type="domain">
    <text evidence="11">The middle region has homology to RecA with ATPase motifs including the RadA KNRFG motif, while the C-terminus is homologous to Lon protease.</text>
</comment>
<evidence type="ECO:0000256" key="12">
    <source>
        <dbReference type="NCBIfam" id="TIGR00416"/>
    </source>
</evidence>
<feature type="domain" description="RecA family profile 1" evidence="14">
    <location>
        <begin position="66"/>
        <end position="215"/>
    </location>
</feature>
<dbReference type="GO" id="GO:0000725">
    <property type="term" value="P:recombinational repair"/>
    <property type="evidence" value="ECO:0007669"/>
    <property type="project" value="UniProtKB-UniRule"/>
</dbReference>
<dbReference type="InterPro" id="IPR027417">
    <property type="entry name" value="P-loop_NTPase"/>
</dbReference>
<evidence type="ECO:0000256" key="11">
    <source>
        <dbReference type="HAMAP-Rule" id="MF_01498"/>
    </source>
</evidence>